<name>A0ABQ5N8T7_9CLOT</name>
<accession>A0ABQ5N8T7</accession>
<feature type="domain" description="Alpha/beta hydrolase fold-5" evidence="1">
    <location>
        <begin position="67"/>
        <end position="230"/>
    </location>
</feature>
<keyword evidence="3" id="KW-1185">Reference proteome</keyword>
<dbReference type="Proteomes" id="UP001208567">
    <property type="component" value="Unassembled WGS sequence"/>
</dbReference>
<comment type="caution">
    <text evidence="2">The sequence shown here is derived from an EMBL/GenBank/DDBJ whole genome shotgun (WGS) entry which is preliminary data.</text>
</comment>
<dbReference type="Pfam" id="PF12695">
    <property type="entry name" value="Abhydrolase_5"/>
    <property type="match status" value="1"/>
</dbReference>
<gene>
    <name evidence="2" type="ORF">bsdE14_30020</name>
</gene>
<proteinExistence type="predicted"/>
<evidence type="ECO:0000313" key="3">
    <source>
        <dbReference type="Proteomes" id="UP001208567"/>
    </source>
</evidence>
<organism evidence="2 3">
    <name type="scientific">Clostridium omnivorum</name>
    <dbReference type="NCBI Taxonomy" id="1604902"/>
    <lineage>
        <taxon>Bacteria</taxon>
        <taxon>Bacillati</taxon>
        <taxon>Bacillota</taxon>
        <taxon>Clostridia</taxon>
        <taxon>Eubacteriales</taxon>
        <taxon>Clostridiaceae</taxon>
        <taxon>Clostridium</taxon>
    </lineage>
</organism>
<dbReference type="Gene3D" id="3.40.50.1820">
    <property type="entry name" value="alpha/beta hydrolase"/>
    <property type="match status" value="1"/>
</dbReference>
<dbReference type="SUPFAM" id="SSF53474">
    <property type="entry name" value="alpha/beta-Hydrolases"/>
    <property type="match status" value="1"/>
</dbReference>
<dbReference type="RefSeq" id="WP_264850926.1">
    <property type="nucleotide sequence ID" value="NZ_BRXR01000001.1"/>
</dbReference>
<evidence type="ECO:0000259" key="1">
    <source>
        <dbReference type="Pfam" id="PF12695"/>
    </source>
</evidence>
<protein>
    <submittedName>
        <fullName evidence="2">Thioesterase</fullName>
    </submittedName>
</protein>
<dbReference type="EMBL" id="BRXR01000001">
    <property type="protein sequence ID" value="GLC31592.1"/>
    <property type="molecule type" value="Genomic_DNA"/>
</dbReference>
<dbReference type="InterPro" id="IPR029058">
    <property type="entry name" value="AB_hydrolase_fold"/>
</dbReference>
<dbReference type="InterPro" id="IPR029059">
    <property type="entry name" value="AB_hydrolase_5"/>
</dbReference>
<sequence>MKKKKLIKFIPLAIVLLLTAYCAIWVSSYYRPAEEATAVFNNSSSIEISKDKFITFAPKEKKSKTGFIFYPGGKVAADAYAPLCSKIAASGYKVIIAPMPLNLAILSSDKASDVIAANPDVENWVIGGHSLGGVMAASYAYKHPDQVKGLVLYAAYPQDKNNMSKQNLKVLSVWGTEDGCADLKKVQGAKSLVPEDAEFKAIEGGNHAQFGSYGPQKGDNSAKITSAEQQSMAAQYTISLLNEISK</sequence>
<evidence type="ECO:0000313" key="2">
    <source>
        <dbReference type="EMBL" id="GLC31592.1"/>
    </source>
</evidence>
<reference evidence="2 3" key="1">
    <citation type="journal article" date="2024" name="Int. J. Syst. Evol. Microbiol.">
        <title>Clostridium omnivorum sp. nov., isolated from anoxic soil under the treatment of reductive soil disinfestation.</title>
        <authorList>
            <person name="Ueki A."/>
            <person name="Tonouchi A."/>
            <person name="Kaku N."/>
            <person name="Honma S."/>
            <person name="Ueki K."/>
        </authorList>
    </citation>
    <scope>NUCLEOTIDE SEQUENCE [LARGE SCALE GENOMIC DNA]</scope>
    <source>
        <strain evidence="2 3">E14</strain>
    </source>
</reference>